<dbReference type="Pfam" id="PF01392">
    <property type="entry name" value="Fz"/>
    <property type="match status" value="1"/>
</dbReference>
<evidence type="ECO:0000259" key="12">
    <source>
        <dbReference type="PROSITE" id="PS50038"/>
    </source>
</evidence>
<name>A0A0R3SF67_HYMDI</name>
<keyword evidence="3" id="KW-0217">Developmental protein</keyword>
<dbReference type="Gene3D" id="1.10.2000.10">
    <property type="entry name" value="Frizzled cysteine-rich domain"/>
    <property type="match status" value="1"/>
</dbReference>
<feature type="transmembrane region" description="Helical" evidence="10">
    <location>
        <begin position="479"/>
        <end position="504"/>
    </location>
</feature>
<dbReference type="GO" id="GO:0035567">
    <property type="term" value="P:non-canonical Wnt signaling pathway"/>
    <property type="evidence" value="ECO:0007669"/>
    <property type="project" value="TreeGrafter"/>
</dbReference>
<feature type="disulfide bond" evidence="9">
    <location>
        <begin position="65"/>
        <end position="126"/>
    </location>
</feature>
<dbReference type="EMBL" id="UYSG01001052">
    <property type="protein sequence ID" value="VDL33124.1"/>
    <property type="molecule type" value="Genomic_DNA"/>
</dbReference>
<dbReference type="Pfam" id="PF01534">
    <property type="entry name" value="Frizzled"/>
    <property type="match status" value="1"/>
</dbReference>
<evidence type="ECO:0000256" key="9">
    <source>
        <dbReference type="PROSITE-ProRule" id="PRU00090"/>
    </source>
</evidence>
<dbReference type="GO" id="GO:0005886">
    <property type="term" value="C:plasma membrane"/>
    <property type="evidence" value="ECO:0007669"/>
    <property type="project" value="TreeGrafter"/>
</dbReference>
<dbReference type="OrthoDB" id="10053709at2759"/>
<feature type="transmembrane region" description="Helical" evidence="10">
    <location>
        <begin position="525"/>
        <end position="548"/>
    </location>
</feature>
<feature type="transmembrane region" description="Helical" evidence="10">
    <location>
        <begin position="409"/>
        <end position="426"/>
    </location>
</feature>
<feature type="transmembrane region" description="Helical" evidence="10">
    <location>
        <begin position="587"/>
        <end position="609"/>
    </location>
</feature>
<dbReference type="GO" id="GO:0042813">
    <property type="term" value="F:Wnt receptor activity"/>
    <property type="evidence" value="ECO:0007669"/>
    <property type="project" value="TreeGrafter"/>
</dbReference>
<dbReference type="PRINTS" id="PR00489">
    <property type="entry name" value="FRIZZLED"/>
</dbReference>
<evidence type="ECO:0000256" key="2">
    <source>
        <dbReference type="ARBA" id="ARBA00008077"/>
    </source>
</evidence>
<dbReference type="SUPFAM" id="SSF63501">
    <property type="entry name" value="Frizzled cysteine-rich domain"/>
    <property type="match status" value="1"/>
</dbReference>
<evidence type="ECO:0000313" key="14">
    <source>
        <dbReference type="EMBL" id="VDL33124.1"/>
    </source>
</evidence>
<dbReference type="GO" id="GO:0060070">
    <property type="term" value="P:canonical Wnt signaling pathway"/>
    <property type="evidence" value="ECO:0007669"/>
    <property type="project" value="TreeGrafter"/>
</dbReference>
<dbReference type="STRING" id="6216.A0A0R3SF67"/>
<evidence type="ECO:0000256" key="3">
    <source>
        <dbReference type="ARBA" id="ARBA00022473"/>
    </source>
</evidence>
<dbReference type="InterPro" id="IPR000539">
    <property type="entry name" value="Frizzled/Smoothened_7TM"/>
</dbReference>
<feature type="signal peptide" evidence="11">
    <location>
        <begin position="1"/>
        <end position="17"/>
    </location>
</feature>
<sequence>MLLILAMLFATLQPSIGEMIISSNNSLARIPRQVDPHDLSHWRDVGSLPISEEAVSAGGYATPQCEPITVPICKGSFYEYTRMPNILNHETQEEAGLEAHQFYPLIQINCSADLHFLICSIYTPICIEGYTQSLPPCRSVCERAKAGCGPIMGQYNFTWPDRMQCDQFPVLNNSEGILCMEKNLTDAERAEFESIQSTRETLNSFAAEENKLLSRDHEMSRELEEATRLTGASGGNAEALKIPGAWLNCSCDCRHPFVSIIPGNDSQLAQISTLGFSNCALPCYSIHFQTETDKKFVNFWLWLWSVLCAVSTIITMLTFLTDQSRFQYPGQPIIYLSTCYFFVSVGYILRMVAGHENVACTAVQALLKSEDSAQRGIFSTGILQYSLVGKAACTTVFIFTYYFGMASSVWWVVLTVTWFLAAGLKWSNEAISKYTQVFHFVAWVLPGVQTGVILMLRAVDGDPVGGLCYVGSTNDNHLIYFLILPLVTYFCFGTFFLLGGFVALCNIRRVIKFQPRVGTDKLEKLMIKLGIFGLLYTLPAVVVIACYIHELRWRRVWQLGVACQCDWISGKDGRPLSVGWNPPTPEYAIFMLKYFMSLIVGITSGFWIWSSKTVDAWKNICRRGRRIKRSPMMVNPIIEKPNTIWAIPNVQSPSQFPSKTIPDRISAQGSFLPLETEPRPNPFCPVIQASSSGIGGSSVVGSAYANTTAVLEPNTANINRVFVYNGTEFASPRPGMY</sequence>
<gene>
    <name evidence="14" type="ORF">HDID_LOCUS3457</name>
</gene>
<dbReference type="CDD" id="cd15035">
    <property type="entry name" value="7tmF_FZD5_FZD8-like"/>
    <property type="match status" value="1"/>
</dbReference>
<organism evidence="16">
    <name type="scientific">Hymenolepis diminuta</name>
    <name type="common">Rat tapeworm</name>
    <dbReference type="NCBI Taxonomy" id="6216"/>
    <lineage>
        <taxon>Eukaryota</taxon>
        <taxon>Metazoa</taxon>
        <taxon>Spiralia</taxon>
        <taxon>Lophotrochozoa</taxon>
        <taxon>Platyhelminthes</taxon>
        <taxon>Cestoda</taxon>
        <taxon>Eucestoda</taxon>
        <taxon>Cyclophyllidea</taxon>
        <taxon>Hymenolepididae</taxon>
        <taxon>Hymenolepis</taxon>
    </lineage>
</organism>
<proteinExistence type="inferred from homology"/>
<dbReference type="InterPro" id="IPR015526">
    <property type="entry name" value="Frizzled/SFRP"/>
</dbReference>
<evidence type="ECO:0000256" key="1">
    <source>
        <dbReference type="ARBA" id="ARBA00004141"/>
    </source>
</evidence>
<evidence type="ECO:0000313" key="16">
    <source>
        <dbReference type="WBParaSite" id="HDID_0000345901-mRNA-1"/>
    </source>
</evidence>
<dbReference type="AlphaFoldDB" id="A0A0R3SF67"/>
<keyword evidence="4 10" id="KW-0812">Transmembrane</keyword>
<dbReference type="Proteomes" id="UP000274504">
    <property type="component" value="Unassembled WGS sequence"/>
</dbReference>
<feature type="disulfide bond" evidence="9">
    <location>
        <begin position="141"/>
        <end position="165"/>
    </location>
</feature>
<dbReference type="PROSITE" id="PS50261">
    <property type="entry name" value="G_PROTEIN_RECEP_F2_4"/>
    <property type="match status" value="1"/>
</dbReference>
<evidence type="ECO:0000256" key="10">
    <source>
        <dbReference type="SAM" id="Phobius"/>
    </source>
</evidence>
<feature type="disulfide bond" evidence="9">
    <location>
        <begin position="110"/>
        <end position="148"/>
    </location>
</feature>
<dbReference type="Gene3D" id="1.20.1070.10">
    <property type="entry name" value="Rhodopsin 7-helix transmembrane proteins"/>
    <property type="match status" value="1"/>
</dbReference>
<dbReference type="WBParaSite" id="HDID_0000345901-mRNA-1">
    <property type="protein sequence ID" value="HDID_0000345901-mRNA-1"/>
    <property type="gene ID" value="HDID_0000345901"/>
</dbReference>
<evidence type="ECO:0000259" key="13">
    <source>
        <dbReference type="PROSITE" id="PS50261"/>
    </source>
</evidence>
<reference evidence="16" key="1">
    <citation type="submission" date="2017-02" db="UniProtKB">
        <authorList>
            <consortium name="WormBaseParasite"/>
        </authorList>
    </citation>
    <scope>IDENTIFICATION</scope>
</reference>
<evidence type="ECO:0000256" key="11">
    <source>
        <dbReference type="SAM" id="SignalP"/>
    </source>
</evidence>
<keyword evidence="5 10" id="KW-1133">Transmembrane helix</keyword>
<evidence type="ECO:0000313" key="15">
    <source>
        <dbReference type="Proteomes" id="UP000274504"/>
    </source>
</evidence>
<comment type="subcellular location">
    <subcellularLocation>
        <location evidence="1">Membrane</location>
        <topology evidence="1">Multi-pass membrane protein</topology>
    </subcellularLocation>
</comment>
<feature type="domain" description="G-protein coupled receptors family 2 profile 2" evidence="13">
    <location>
        <begin position="297"/>
        <end position="616"/>
    </location>
</feature>
<comment type="caution">
    <text evidence="9">Lacks conserved residue(s) required for the propagation of feature annotation.</text>
</comment>
<accession>A0A0R3SF67</accession>
<dbReference type="PANTHER" id="PTHR11309">
    <property type="entry name" value="FRIZZLED"/>
    <property type="match status" value="1"/>
</dbReference>
<keyword evidence="11" id="KW-0732">Signal</keyword>
<evidence type="ECO:0000256" key="7">
    <source>
        <dbReference type="ARBA" id="ARBA00023157"/>
    </source>
</evidence>
<dbReference type="GO" id="GO:0017147">
    <property type="term" value="F:Wnt-protein binding"/>
    <property type="evidence" value="ECO:0007669"/>
    <property type="project" value="TreeGrafter"/>
</dbReference>
<evidence type="ECO:0000256" key="5">
    <source>
        <dbReference type="ARBA" id="ARBA00022989"/>
    </source>
</evidence>
<dbReference type="InterPro" id="IPR036790">
    <property type="entry name" value="Frizzled_dom_sf"/>
</dbReference>
<reference evidence="14 15" key="2">
    <citation type="submission" date="2018-11" db="EMBL/GenBank/DDBJ databases">
        <authorList>
            <consortium name="Pathogen Informatics"/>
        </authorList>
    </citation>
    <scope>NUCLEOTIDE SEQUENCE [LARGE SCALE GENOMIC DNA]</scope>
</reference>
<comment type="similarity">
    <text evidence="2">Belongs to the G-protein coupled receptor Fz/Smo family.</text>
</comment>
<keyword evidence="8" id="KW-0675">Receptor</keyword>
<protein>
    <submittedName>
        <fullName evidence="16">Frizzled-8</fullName>
    </submittedName>
</protein>
<dbReference type="SMART" id="SM00063">
    <property type="entry name" value="FRI"/>
    <property type="match status" value="1"/>
</dbReference>
<dbReference type="SMART" id="SM01330">
    <property type="entry name" value="Frizzled"/>
    <property type="match status" value="1"/>
</dbReference>
<feature type="disulfide bond" evidence="9">
    <location>
        <begin position="73"/>
        <end position="119"/>
    </location>
</feature>
<evidence type="ECO:0000256" key="6">
    <source>
        <dbReference type="ARBA" id="ARBA00023136"/>
    </source>
</evidence>
<dbReference type="InterPro" id="IPR017981">
    <property type="entry name" value="GPCR_2-like_7TM"/>
</dbReference>
<keyword evidence="6 10" id="KW-0472">Membrane</keyword>
<feature type="transmembrane region" description="Helical" evidence="10">
    <location>
        <begin position="332"/>
        <end position="349"/>
    </location>
</feature>
<evidence type="ECO:0000256" key="8">
    <source>
        <dbReference type="ARBA" id="ARBA00023170"/>
    </source>
</evidence>
<dbReference type="PROSITE" id="PS50038">
    <property type="entry name" value="FZ"/>
    <property type="match status" value="1"/>
</dbReference>
<keyword evidence="7 9" id="KW-1015">Disulfide bond</keyword>
<feature type="transmembrane region" description="Helical" evidence="10">
    <location>
        <begin position="299"/>
        <end position="320"/>
    </location>
</feature>
<feature type="chain" id="PRO_5043131227" evidence="11">
    <location>
        <begin position="18"/>
        <end position="737"/>
    </location>
</feature>
<evidence type="ECO:0000256" key="4">
    <source>
        <dbReference type="ARBA" id="ARBA00022692"/>
    </source>
</evidence>
<feature type="domain" description="FZ" evidence="12">
    <location>
        <begin position="60"/>
        <end position="182"/>
    </location>
</feature>
<dbReference type="InterPro" id="IPR020067">
    <property type="entry name" value="Frizzled_dom"/>
</dbReference>
<feature type="transmembrane region" description="Helical" evidence="10">
    <location>
        <begin position="438"/>
        <end position="459"/>
    </location>
</feature>
<dbReference type="PANTHER" id="PTHR11309:SF126">
    <property type="entry name" value="FRIZZLED-2"/>
    <property type="match status" value="1"/>
</dbReference>